<keyword evidence="3" id="KW-0496">Mitochondrion</keyword>
<dbReference type="PANTHER" id="PTHR21192">
    <property type="entry name" value="NUCLEAR PROTEIN E3-3"/>
    <property type="match status" value="1"/>
</dbReference>
<dbReference type="Proteomes" id="UP001165289">
    <property type="component" value="Unassembled WGS sequence"/>
</dbReference>
<evidence type="ECO:0000313" key="5">
    <source>
        <dbReference type="EMBL" id="KAI6649479.1"/>
    </source>
</evidence>
<dbReference type="InterPro" id="IPR036748">
    <property type="entry name" value="MTH938-like_sf"/>
</dbReference>
<sequence length="169" mass="19220">MLRYLRSIYTLNNSSILTSLNVRRTFADLEDIVPERTTISPLGVKTDMSASVVERVNVNGFFIQGKWYLGSVGLLPRHIYNWRVKSFRDISPTNLALFVLLYPHLELVVLGTGTRIERVDREVIRYLRDSGISVEIQDTRHAASTFNYLLDEGRSVAAALIPPRKVTLL</sequence>
<evidence type="ECO:0000256" key="4">
    <source>
        <dbReference type="ARBA" id="ARBA00049984"/>
    </source>
</evidence>
<protein>
    <recommendedName>
        <fullName evidence="2">NADH dehydrogenase [ubiquinone] 1 alpha subcomplex assembly factor 3</fullName>
    </recommendedName>
</protein>
<dbReference type="CDD" id="cd05125">
    <property type="entry name" value="Mth938_2P1-like"/>
    <property type="match status" value="1"/>
</dbReference>
<organism evidence="5 6">
    <name type="scientific">Oopsacas minuta</name>
    <dbReference type="NCBI Taxonomy" id="111878"/>
    <lineage>
        <taxon>Eukaryota</taxon>
        <taxon>Metazoa</taxon>
        <taxon>Porifera</taxon>
        <taxon>Hexactinellida</taxon>
        <taxon>Hexasterophora</taxon>
        <taxon>Lyssacinosida</taxon>
        <taxon>Leucopsacidae</taxon>
        <taxon>Oopsacas</taxon>
    </lineage>
</organism>
<dbReference type="Pfam" id="PF04430">
    <property type="entry name" value="DUF498"/>
    <property type="match status" value="1"/>
</dbReference>
<comment type="subcellular location">
    <subcellularLocation>
        <location evidence="1">Mitochondrion</location>
    </subcellularLocation>
</comment>
<proteinExistence type="inferred from homology"/>
<comment type="similarity">
    <text evidence="4">Belongs to the NDUFAF3 family.</text>
</comment>
<dbReference type="Gene3D" id="3.40.1230.10">
    <property type="entry name" value="MTH938-like"/>
    <property type="match status" value="1"/>
</dbReference>
<dbReference type="SUPFAM" id="SSF64076">
    <property type="entry name" value="MTH938-like"/>
    <property type="match status" value="1"/>
</dbReference>
<comment type="caution">
    <text evidence="5">The sequence shown here is derived from an EMBL/GenBank/DDBJ whole genome shotgun (WGS) entry which is preliminary data.</text>
</comment>
<dbReference type="EMBL" id="JAKMXF010000321">
    <property type="protein sequence ID" value="KAI6649479.1"/>
    <property type="molecule type" value="Genomic_DNA"/>
</dbReference>
<evidence type="ECO:0000256" key="3">
    <source>
        <dbReference type="ARBA" id="ARBA00023128"/>
    </source>
</evidence>
<evidence type="ECO:0000256" key="2">
    <source>
        <dbReference type="ARBA" id="ARBA00021776"/>
    </source>
</evidence>
<dbReference type="InterPro" id="IPR034095">
    <property type="entry name" value="NDUF3"/>
</dbReference>
<dbReference type="GO" id="GO:0032981">
    <property type="term" value="P:mitochondrial respiratory chain complex I assembly"/>
    <property type="evidence" value="ECO:0007669"/>
    <property type="project" value="InterPro"/>
</dbReference>
<dbReference type="GO" id="GO:0005743">
    <property type="term" value="C:mitochondrial inner membrane"/>
    <property type="evidence" value="ECO:0007669"/>
    <property type="project" value="TreeGrafter"/>
</dbReference>
<dbReference type="PANTHER" id="PTHR21192:SF2">
    <property type="entry name" value="NADH DEHYDROGENASE [UBIQUINONE] 1 ALPHA SUBCOMPLEX ASSEMBLY FACTOR 3"/>
    <property type="match status" value="1"/>
</dbReference>
<dbReference type="AlphaFoldDB" id="A0AAV7JM27"/>
<evidence type="ECO:0000313" key="6">
    <source>
        <dbReference type="Proteomes" id="UP001165289"/>
    </source>
</evidence>
<evidence type="ECO:0000256" key="1">
    <source>
        <dbReference type="ARBA" id="ARBA00004173"/>
    </source>
</evidence>
<gene>
    <name evidence="5" type="ORF">LOD99_11844</name>
</gene>
<reference evidence="5 6" key="1">
    <citation type="journal article" date="2023" name="BMC Biol.">
        <title>The compact genome of the sponge Oopsacas minuta (Hexactinellida) is lacking key metazoan core genes.</title>
        <authorList>
            <person name="Santini S."/>
            <person name="Schenkelaars Q."/>
            <person name="Jourda C."/>
            <person name="Duchesne M."/>
            <person name="Belahbib H."/>
            <person name="Rocher C."/>
            <person name="Selva M."/>
            <person name="Riesgo A."/>
            <person name="Vervoort M."/>
            <person name="Leys S.P."/>
            <person name="Kodjabachian L."/>
            <person name="Le Bivic A."/>
            <person name="Borchiellini C."/>
            <person name="Claverie J.M."/>
            <person name="Renard E."/>
        </authorList>
    </citation>
    <scope>NUCLEOTIDE SEQUENCE [LARGE SCALE GENOMIC DNA]</scope>
    <source>
        <strain evidence="5">SPO-2</strain>
    </source>
</reference>
<dbReference type="InterPro" id="IPR007523">
    <property type="entry name" value="NDUFAF3/AAMDC"/>
</dbReference>
<accession>A0AAV7JM27</accession>
<keyword evidence="6" id="KW-1185">Reference proteome</keyword>
<name>A0AAV7JM27_9METZ</name>